<dbReference type="AlphaFoldDB" id="A0A8H2VF75"/>
<accession>A0A8H2VF75</accession>
<organism evidence="1 2">
    <name type="scientific">Maudiozyma barnettii</name>
    <dbReference type="NCBI Taxonomy" id="61262"/>
    <lineage>
        <taxon>Eukaryota</taxon>
        <taxon>Fungi</taxon>
        <taxon>Dikarya</taxon>
        <taxon>Ascomycota</taxon>
        <taxon>Saccharomycotina</taxon>
        <taxon>Saccharomycetes</taxon>
        <taxon>Saccharomycetales</taxon>
        <taxon>Saccharomycetaceae</taxon>
        <taxon>Maudiozyma</taxon>
    </lineage>
</organism>
<reference evidence="1 2" key="1">
    <citation type="submission" date="2020-05" db="EMBL/GenBank/DDBJ databases">
        <authorList>
            <person name="Casaregola S."/>
            <person name="Devillers H."/>
            <person name="Grondin C."/>
        </authorList>
    </citation>
    <scope>NUCLEOTIDE SEQUENCE [LARGE SCALE GENOMIC DNA]</scope>
    <source>
        <strain evidence="1 2">CLIB 1767</strain>
    </source>
</reference>
<evidence type="ECO:0000313" key="2">
    <source>
        <dbReference type="Proteomes" id="UP000644660"/>
    </source>
</evidence>
<dbReference type="EMBL" id="CAEFZW010000003">
    <property type="protein sequence ID" value="CAB4254039.1"/>
    <property type="molecule type" value="Genomic_DNA"/>
</dbReference>
<comment type="caution">
    <text evidence="1">The sequence shown here is derived from an EMBL/GenBank/DDBJ whole genome shotgun (WGS) entry which is preliminary data.</text>
</comment>
<evidence type="ECO:0000313" key="1">
    <source>
        <dbReference type="EMBL" id="CAB4254039.1"/>
    </source>
</evidence>
<sequence length="416" mass="48274">MGKPYSYQLVNKNNNTKTHSNMSFNSEDWILCLAIIKQRNPILWHELTVVNSNDFAVGLINFEDCPIKIPKVLQPLFVKRTTFWKNISLGYKFQMLNNGKVINFSTNDFIELKNIASSLCKAAHTRDITPRYDICVKILSLYNDQKYSQELMNFKDIYILYRSLKWIIISYFCFNQEMSAKVASGTSPTIYWIFGIITRLIFPSDSQPPFGSKLRMQEGAHFFSKISQSKLEDHPSALQTYCSFQIPIIATIINLKLSMCSKNSIVITEWKEIHRDIHDFLLLIESICHILAINILKTKKSTSSKFNKPAYLLIFEKRTECIPSFFISRIRSLKSDIHWSRNVKYALYSMLDAVDMISWSEVRYVPGNEKTVLNDSETIHKMGKYILAALLVIGDLDLCSRFRMINFTKQTEHLLL</sequence>
<proteinExistence type="predicted"/>
<dbReference type="GeneID" id="64857017"/>
<keyword evidence="2" id="KW-1185">Reference proteome</keyword>
<protein>
    <submittedName>
        <fullName evidence="1">Similar to Saccharomyces cerevisiae YER044C-A MEI4 Meiosis-specific protein involved in double-strand break formation during meiotic recombination</fullName>
    </submittedName>
</protein>
<name>A0A8H2VF75_9SACH</name>
<gene>
    <name evidence="1" type="ORF">KABA2_03S11088</name>
</gene>
<dbReference type="RefSeq" id="XP_041405883.1">
    <property type="nucleotide sequence ID" value="XM_041549949.1"/>
</dbReference>
<dbReference type="OrthoDB" id="4055114at2759"/>
<dbReference type="Proteomes" id="UP000644660">
    <property type="component" value="Unassembled WGS sequence"/>
</dbReference>